<proteinExistence type="predicted"/>
<evidence type="ECO:0000256" key="6">
    <source>
        <dbReference type="ARBA" id="ARBA00023055"/>
    </source>
</evidence>
<gene>
    <name evidence="11" type="ORF">HZH68_005308</name>
</gene>
<feature type="region of interest" description="Disordered" evidence="9">
    <location>
        <begin position="603"/>
        <end position="634"/>
    </location>
</feature>
<keyword evidence="8" id="KW-0472">Membrane</keyword>
<keyword evidence="2" id="KW-0813">Transport</keyword>
<dbReference type="GO" id="GO:0005789">
    <property type="term" value="C:endoplasmic reticulum membrane"/>
    <property type="evidence" value="ECO:0007669"/>
    <property type="project" value="UniProtKB-SubCell"/>
</dbReference>
<dbReference type="PANTHER" id="PTHR13466">
    <property type="entry name" value="TEX2 PROTEIN-RELATED"/>
    <property type="match status" value="1"/>
</dbReference>
<sequence>MMNSKQNTGKITLGMIKGKPFTTSVPIIRYHANDDDLEELYLSTDEEKQQDLEYEEVSSQLSLSPSKIPDKKTDKEKMESKLEQRSSSIDGNLSEGTSQSSDPWRVLSEIRGKITKTFEEKLHEIKSEHKKAYRHSKENSSISDSEDLIDVIPTEKSISEKQEKEEAIPLADIKEDSSRFMSFSNIKVGIKTKNSEEDSIESGVEAAELNESFPDGTDDKVQSNPPDIKCIDIKNNDKKLHDTFNQSLLHTILFSPRTEPKPTFAWLKNELLHQLFHRIFVFTMVIACSYYLVPFPEYILGFVGGVLASVTVYDTVASMKRILTAVPEDNDISKHKVPVVEIPAVEEHAVLERFEGWLNELPYLYDPQNYHVARTKSVYFRLEGETLRIMETRMRIPKRAVWDEPKHKLKFTRRRTYNLAAAKIELLPEGLIRRRYTGDLYFTFNRVLICIGLYMVLKVGQVNKRWSKKYPICITIEKGALIENVALKECYNKETNTIKNNKTIIEEDTENQLDKKKEKEEIKEDEEQMEQEAEDEIDEEDDGDETDEDFTHTRNLKNSFIDHGENDQNDICKLYIFARADRQKEDWYRRLIIAASCKKRSSIPTMNDSLNQSQSQQTINESKVPTSPSPAFDRPPELNYNAYMTQYLDTVSTTPITEIDPPLSMYDMTWVNCLLGRILFDMHKCSETINLIQDKIQRKLSNIKLPYFMESLLVSDMLIGQRAPFIQDTSKPIIDERGLWIDLNVLYKGCLTMTIETKLNLMKLTRAGSMSSNSSDLIAGEKSKTIRSPMFDSDVEDSPETSTEDDDKSNMTMYTTSKDTPSTQSSGKKFLSMVDRLAASKYFQHATELSYVRKAMEGVSNTEIRLTVSVSGIEGCLSVNIPPPPSDRLWYGFKPIPKISITVTPAVGERILNIGYVTKWIETKLLREFEKIVVLPNMDDLVISLCPNYPYVTT</sequence>
<dbReference type="Proteomes" id="UP000617340">
    <property type="component" value="Unassembled WGS sequence"/>
</dbReference>
<keyword evidence="3" id="KW-0812">Transmembrane</keyword>
<evidence type="ECO:0000259" key="10">
    <source>
        <dbReference type="PROSITE" id="PS51847"/>
    </source>
</evidence>
<evidence type="ECO:0000256" key="3">
    <source>
        <dbReference type="ARBA" id="ARBA00022692"/>
    </source>
</evidence>
<feature type="compositionally biased region" description="Acidic residues" evidence="9">
    <location>
        <begin position="523"/>
        <end position="548"/>
    </location>
</feature>
<feature type="compositionally biased region" description="Basic and acidic residues" evidence="9">
    <location>
        <begin position="512"/>
        <end position="522"/>
    </location>
</feature>
<evidence type="ECO:0000256" key="7">
    <source>
        <dbReference type="ARBA" id="ARBA00023121"/>
    </source>
</evidence>
<dbReference type="GO" id="GO:0008289">
    <property type="term" value="F:lipid binding"/>
    <property type="evidence" value="ECO:0007669"/>
    <property type="project" value="UniProtKB-KW"/>
</dbReference>
<evidence type="ECO:0000256" key="9">
    <source>
        <dbReference type="SAM" id="MobiDB-lite"/>
    </source>
</evidence>
<dbReference type="CDD" id="cd21675">
    <property type="entry name" value="SMP_TEX2"/>
    <property type="match status" value="1"/>
</dbReference>
<feature type="region of interest" description="Disordered" evidence="9">
    <location>
        <begin position="511"/>
        <end position="550"/>
    </location>
</feature>
<keyword evidence="12" id="KW-1185">Reference proteome</keyword>
<keyword evidence="5" id="KW-1133">Transmembrane helix</keyword>
<feature type="region of interest" description="Disordered" evidence="9">
    <location>
        <begin position="42"/>
        <end position="106"/>
    </location>
</feature>
<dbReference type="AlphaFoldDB" id="A0A834KDF4"/>
<evidence type="ECO:0000256" key="4">
    <source>
        <dbReference type="ARBA" id="ARBA00022824"/>
    </source>
</evidence>
<organism evidence="11 12">
    <name type="scientific">Vespula germanica</name>
    <name type="common">German yellow jacket</name>
    <name type="synonym">Paravespula germanica</name>
    <dbReference type="NCBI Taxonomy" id="30212"/>
    <lineage>
        <taxon>Eukaryota</taxon>
        <taxon>Metazoa</taxon>
        <taxon>Ecdysozoa</taxon>
        <taxon>Arthropoda</taxon>
        <taxon>Hexapoda</taxon>
        <taxon>Insecta</taxon>
        <taxon>Pterygota</taxon>
        <taxon>Neoptera</taxon>
        <taxon>Endopterygota</taxon>
        <taxon>Hymenoptera</taxon>
        <taxon>Apocrita</taxon>
        <taxon>Aculeata</taxon>
        <taxon>Vespoidea</taxon>
        <taxon>Vespidae</taxon>
        <taxon>Vespinae</taxon>
        <taxon>Vespula</taxon>
    </lineage>
</organism>
<comment type="subcellular location">
    <subcellularLocation>
        <location evidence="1">Endoplasmic reticulum membrane</location>
    </subcellularLocation>
</comment>
<dbReference type="InterPro" id="IPR031468">
    <property type="entry name" value="SMP_LBD"/>
</dbReference>
<evidence type="ECO:0000256" key="1">
    <source>
        <dbReference type="ARBA" id="ARBA00004586"/>
    </source>
</evidence>
<keyword evidence="7" id="KW-0446">Lipid-binding</keyword>
<accession>A0A834KDF4</accession>
<comment type="caution">
    <text evidence="11">The sequence shown here is derived from an EMBL/GenBank/DDBJ whole genome shotgun (WGS) entry which is preliminary data.</text>
</comment>
<feature type="compositionally biased region" description="Polar residues" evidence="9">
    <location>
        <begin position="810"/>
        <end position="827"/>
    </location>
</feature>
<dbReference type="PANTHER" id="PTHR13466:SF0">
    <property type="entry name" value="SMP-LTD DOMAIN-CONTAINING PROTEIN"/>
    <property type="match status" value="1"/>
</dbReference>
<keyword evidence="4" id="KW-0256">Endoplasmic reticulum</keyword>
<evidence type="ECO:0000256" key="5">
    <source>
        <dbReference type="ARBA" id="ARBA00022989"/>
    </source>
</evidence>
<evidence type="ECO:0000313" key="11">
    <source>
        <dbReference type="EMBL" id="KAF7405939.1"/>
    </source>
</evidence>
<feature type="region of interest" description="Disordered" evidence="9">
    <location>
        <begin position="788"/>
        <end position="827"/>
    </location>
</feature>
<dbReference type="GO" id="GO:0006869">
    <property type="term" value="P:lipid transport"/>
    <property type="evidence" value="ECO:0007669"/>
    <property type="project" value="UniProtKB-KW"/>
</dbReference>
<feature type="compositionally biased region" description="Polar residues" evidence="9">
    <location>
        <begin position="603"/>
        <end position="626"/>
    </location>
</feature>
<protein>
    <recommendedName>
        <fullName evidence="10">SMP-LTD domain-containing protein</fullName>
    </recommendedName>
</protein>
<feature type="compositionally biased region" description="Basic and acidic residues" evidence="9">
    <location>
        <begin position="68"/>
        <end position="84"/>
    </location>
</feature>
<feature type="compositionally biased region" description="Acidic residues" evidence="9">
    <location>
        <begin position="793"/>
        <end position="807"/>
    </location>
</feature>
<feature type="domain" description="SMP-LTD" evidence="10">
    <location>
        <begin position="664"/>
        <end position="944"/>
    </location>
</feature>
<feature type="compositionally biased region" description="Polar residues" evidence="9">
    <location>
        <begin position="85"/>
        <end position="102"/>
    </location>
</feature>
<dbReference type="EMBL" id="JACSDZ010000004">
    <property type="protein sequence ID" value="KAF7405939.1"/>
    <property type="molecule type" value="Genomic_DNA"/>
</dbReference>
<evidence type="ECO:0000313" key="12">
    <source>
        <dbReference type="Proteomes" id="UP000617340"/>
    </source>
</evidence>
<evidence type="ECO:0000256" key="8">
    <source>
        <dbReference type="ARBA" id="ARBA00023136"/>
    </source>
</evidence>
<evidence type="ECO:0000256" key="2">
    <source>
        <dbReference type="ARBA" id="ARBA00022448"/>
    </source>
</evidence>
<reference evidence="11" key="1">
    <citation type="journal article" date="2020" name="G3 (Bethesda)">
        <title>High-Quality Assemblies for Three Invasive Social Wasps from the &lt;i&gt;Vespula&lt;/i&gt; Genus.</title>
        <authorList>
            <person name="Harrop T.W.R."/>
            <person name="Guhlin J."/>
            <person name="McLaughlin G.M."/>
            <person name="Permina E."/>
            <person name="Stockwell P."/>
            <person name="Gilligan J."/>
            <person name="Le Lec M.F."/>
            <person name="Gruber M.A.M."/>
            <person name="Quinn O."/>
            <person name="Lovegrove M."/>
            <person name="Duncan E.J."/>
            <person name="Remnant E.J."/>
            <person name="Van Eeckhoven J."/>
            <person name="Graham B."/>
            <person name="Knapp R.A."/>
            <person name="Langford K.W."/>
            <person name="Kronenberg Z."/>
            <person name="Press M.O."/>
            <person name="Eacker S.M."/>
            <person name="Wilson-Rankin E.E."/>
            <person name="Purcell J."/>
            <person name="Lester P.J."/>
            <person name="Dearden P.K."/>
        </authorList>
    </citation>
    <scope>NUCLEOTIDE SEQUENCE</scope>
    <source>
        <strain evidence="11">Linc-1</strain>
    </source>
</reference>
<dbReference type="PROSITE" id="PS51847">
    <property type="entry name" value="SMP"/>
    <property type="match status" value="1"/>
</dbReference>
<name>A0A834KDF4_VESGE</name>
<keyword evidence="6" id="KW-0445">Lipid transport</keyword>